<keyword evidence="1 4" id="KW-0732">Signal</keyword>
<evidence type="ECO:0000313" key="7">
    <source>
        <dbReference type="Proteomes" id="UP000008311"/>
    </source>
</evidence>
<dbReference type="EMBL" id="EQ974111">
    <property type="protein sequence ID" value="EEF33512.1"/>
    <property type="molecule type" value="Genomic_DNA"/>
</dbReference>
<feature type="signal peptide" evidence="4">
    <location>
        <begin position="1"/>
        <end position="22"/>
    </location>
</feature>
<sequence>MGGFVVLLLYFFLVSIIRTSTSLDRINPGQSIRDGETTDSTAQTIPFGHQMYRTVKDLVAQLLETGNLVVRDENDTNPDNYLWQSFDYPCDTLLPGMKLGRNLITGLNRFMSSWKITENPDQGKFSLIFNPHGYPQLILYEGSEIKYGIGSWNGETFTGAVGKANSIFTRRFINNENEVYYEYEPSNSPVVLDSGMRQLTS</sequence>
<evidence type="ECO:0000259" key="5">
    <source>
        <dbReference type="Pfam" id="PF01453"/>
    </source>
</evidence>
<dbReference type="InterPro" id="IPR036426">
    <property type="entry name" value="Bulb-type_lectin_dom_sf"/>
</dbReference>
<name>B9SSB9_RICCO</name>
<dbReference type="InParanoid" id="B9SSB9"/>
<proteinExistence type="predicted"/>
<reference evidence="7" key="1">
    <citation type="journal article" date="2010" name="Nat. Biotechnol.">
        <title>Draft genome sequence of the oilseed species Ricinus communis.</title>
        <authorList>
            <person name="Chan A.P."/>
            <person name="Crabtree J."/>
            <person name="Zhao Q."/>
            <person name="Lorenzi H."/>
            <person name="Orvis J."/>
            <person name="Puiu D."/>
            <person name="Melake-Berhan A."/>
            <person name="Jones K.M."/>
            <person name="Redman J."/>
            <person name="Chen G."/>
            <person name="Cahoon E.B."/>
            <person name="Gedil M."/>
            <person name="Stanke M."/>
            <person name="Haas B.J."/>
            <person name="Wortman J.R."/>
            <person name="Fraser-Liggett C.M."/>
            <person name="Ravel J."/>
            <person name="Rabinowicz P.D."/>
        </authorList>
    </citation>
    <scope>NUCLEOTIDE SEQUENCE [LARGE SCALE GENOMIC DNA]</scope>
    <source>
        <strain evidence="7">cv. Hale</strain>
    </source>
</reference>
<organism evidence="6 7">
    <name type="scientific">Ricinus communis</name>
    <name type="common">Castor bean</name>
    <dbReference type="NCBI Taxonomy" id="3988"/>
    <lineage>
        <taxon>Eukaryota</taxon>
        <taxon>Viridiplantae</taxon>
        <taxon>Streptophyta</taxon>
        <taxon>Embryophyta</taxon>
        <taxon>Tracheophyta</taxon>
        <taxon>Spermatophyta</taxon>
        <taxon>Magnoliopsida</taxon>
        <taxon>eudicotyledons</taxon>
        <taxon>Gunneridae</taxon>
        <taxon>Pentapetalae</taxon>
        <taxon>rosids</taxon>
        <taxon>fabids</taxon>
        <taxon>Malpighiales</taxon>
        <taxon>Euphorbiaceae</taxon>
        <taxon>Acalyphoideae</taxon>
        <taxon>Acalypheae</taxon>
        <taxon>Ricinus</taxon>
    </lineage>
</organism>
<protein>
    <recommendedName>
        <fullName evidence="5">Bulb-type lectin domain-containing protein</fullName>
    </recommendedName>
</protein>
<evidence type="ECO:0000256" key="1">
    <source>
        <dbReference type="ARBA" id="ARBA00022729"/>
    </source>
</evidence>
<dbReference type="STRING" id="3988.B9SSB9"/>
<keyword evidence="2" id="KW-1015">Disulfide bond</keyword>
<keyword evidence="7" id="KW-1185">Reference proteome</keyword>
<gene>
    <name evidence="6" type="ORF">RCOM_1229160</name>
</gene>
<feature type="chain" id="PRO_5002891661" description="Bulb-type lectin domain-containing protein" evidence="4">
    <location>
        <begin position="23"/>
        <end position="201"/>
    </location>
</feature>
<dbReference type="PANTHER" id="PTHR32444:SF183">
    <property type="entry name" value="APPLE DOMAIN-CONTAINING PROTEIN"/>
    <property type="match status" value="1"/>
</dbReference>
<feature type="domain" description="Bulb-type lectin" evidence="5">
    <location>
        <begin position="49"/>
        <end position="115"/>
    </location>
</feature>
<evidence type="ECO:0000256" key="4">
    <source>
        <dbReference type="SAM" id="SignalP"/>
    </source>
</evidence>
<dbReference type="SUPFAM" id="SSF51110">
    <property type="entry name" value="alpha-D-mannose-specific plant lectins"/>
    <property type="match status" value="1"/>
</dbReference>
<dbReference type="PANTHER" id="PTHR32444">
    <property type="entry name" value="BULB-TYPE LECTIN DOMAIN-CONTAINING PROTEIN"/>
    <property type="match status" value="1"/>
</dbReference>
<dbReference type="InterPro" id="IPR001480">
    <property type="entry name" value="Bulb-type_lectin_dom"/>
</dbReference>
<evidence type="ECO:0000256" key="2">
    <source>
        <dbReference type="ARBA" id="ARBA00023157"/>
    </source>
</evidence>
<evidence type="ECO:0000256" key="3">
    <source>
        <dbReference type="ARBA" id="ARBA00023180"/>
    </source>
</evidence>
<evidence type="ECO:0000313" key="6">
    <source>
        <dbReference type="EMBL" id="EEF33512.1"/>
    </source>
</evidence>
<keyword evidence="3" id="KW-0325">Glycoprotein</keyword>
<dbReference type="AlphaFoldDB" id="B9SSB9"/>
<dbReference type="Proteomes" id="UP000008311">
    <property type="component" value="Unassembled WGS sequence"/>
</dbReference>
<dbReference type="Pfam" id="PF01453">
    <property type="entry name" value="B_lectin"/>
    <property type="match status" value="1"/>
</dbReference>
<accession>B9SSB9</accession>